<dbReference type="EMBL" id="CP023315">
    <property type="protein sequence ID" value="ATC30875.1"/>
    <property type="molecule type" value="Genomic_DNA"/>
</dbReference>
<accession>A0A290MRB3</accession>
<name>A0A290MRB3_CAUVI</name>
<dbReference type="Proteomes" id="UP000217311">
    <property type="component" value="Chromosome"/>
</dbReference>
<proteinExistence type="predicted"/>
<protein>
    <recommendedName>
        <fullName evidence="4">BrnA antitoxin family protein</fullName>
    </recommendedName>
</protein>
<evidence type="ECO:0000256" key="1">
    <source>
        <dbReference type="SAM" id="MobiDB-lite"/>
    </source>
</evidence>
<feature type="region of interest" description="Disordered" evidence="1">
    <location>
        <begin position="1"/>
        <end position="21"/>
    </location>
</feature>
<evidence type="ECO:0000313" key="2">
    <source>
        <dbReference type="EMBL" id="ATC30875.1"/>
    </source>
</evidence>
<reference evidence="3" key="1">
    <citation type="submission" date="2017-09" db="EMBL/GenBank/DDBJ databases">
        <title>Genome evolution observed in wild isolates of Caulobacter crescentus.</title>
        <authorList>
            <person name="Ely B."/>
            <person name="Wilson K."/>
            <person name="Scott D."/>
        </authorList>
    </citation>
    <scope>NUCLEOTIDE SEQUENCE [LARGE SCALE GENOMIC DNA]</scope>
    <source>
        <strain evidence="3">CB13b1a</strain>
    </source>
</reference>
<dbReference type="AlphaFoldDB" id="A0A290MRB3"/>
<dbReference type="Pfam" id="PF14384">
    <property type="entry name" value="BrnA_antitoxin"/>
    <property type="match status" value="1"/>
</dbReference>
<organism evidence="2 3">
    <name type="scientific">Caulobacter vibrioides</name>
    <name type="common">Caulobacter crescentus</name>
    <dbReference type="NCBI Taxonomy" id="155892"/>
    <lineage>
        <taxon>Bacteria</taxon>
        <taxon>Pseudomonadati</taxon>
        <taxon>Pseudomonadota</taxon>
        <taxon>Alphaproteobacteria</taxon>
        <taxon>Caulobacterales</taxon>
        <taxon>Caulobacteraceae</taxon>
        <taxon>Caulobacter</taxon>
    </lineage>
</organism>
<evidence type="ECO:0008006" key="4">
    <source>
        <dbReference type="Google" id="ProtNLM"/>
    </source>
</evidence>
<gene>
    <name evidence="2" type="ORF">CA606_00095</name>
</gene>
<dbReference type="InterPro" id="IPR025528">
    <property type="entry name" value="BrnA_antitoxin"/>
</dbReference>
<sequence length="83" mass="9069">MADPENPEWTAGDVARSKGPESLPAHVLAAFPKTAARVRGPQKSETKVPVSIRLDRSVVDYFKAQGPGWQSRINEALAGMIRR</sequence>
<evidence type="ECO:0000313" key="3">
    <source>
        <dbReference type="Proteomes" id="UP000217311"/>
    </source>
</evidence>